<comment type="similarity">
    <text evidence="2">Belongs to the LuxC family.</text>
</comment>
<dbReference type="EMBL" id="JAUFPN010000008">
    <property type="protein sequence ID" value="MDN3562970.1"/>
    <property type="molecule type" value="Genomic_DNA"/>
</dbReference>
<dbReference type="Pfam" id="PF05893">
    <property type="entry name" value="LuxC"/>
    <property type="match status" value="1"/>
</dbReference>
<proteinExistence type="inferred from homology"/>
<evidence type="ECO:0000313" key="3">
    <source>
        <dbReference type="EMBL" id="MDN3562970.1"/>
    </source>
</evidence>
<gene>
    <name evidence="3" type="ORF">QWZ14_01070</name>
</gene>
<evidence type="ECO:0000256" key="2">
    <source>
        <dbReference type="PIRNR" id="PIRNR009414"/>
    </source>
</evidence>
<dbReference type="Proteomes" id="UP001529369">
    <property type="component" value="Unassembled WGS sequence"/>
</dbReference>
<name>A0ABT7ZZS2_9PROT</name>
<keyword evidence="1 2" id="KW-0521">NADP</keyword>
<accession>A0ABT7ZZS2</accession>
<sequence length="452" mass="47031">MALPAFDAAGMAALAGQIRDEARAVLGAMPVDAIAAAIDAAAERMLDRAHPLRRKAEALLPIVTGYDAESVRLGLTATFRNFRLPQLRRFLAADFPDPGMLDGFRPMPRGGLARAWGPALLLHVWAGNVPGLPVWGLARGLLVKAGTIGKVSAAEPLLAGWFAGLLAEVEPRLAGCLGILCWQGGADPAEDAAFEAADTVVAYGGNATLAAIRNRLPATTRFVGHGHKVSFALVSREALTAGRAAAAAGLAARDIARFEQQGCFAPQMIFAERGGAVDPAAFARHLAAALAAAEARHPRRALSLAEAAALAGWRDGEEARAMVEPGRSVMFGPDLGWCVSYADAAEPLRPAALNRSVTVVALDALEEAAALVAPFRDLLQGAGVAAPPRRLHALAEALGAVGVTRIAALGAMTVPEAGWHNDGRFNLLDLVTMTEIEPAAEAQAELYAPHAD</sequence>
<keyword evidence="2" id="KW-0560">Oxidoreductase</keyword>
<dbReference type="EC" id="1.2.1.50" evidence="2"/>
<protein>
    <recommendedName>
        <fullName evidence="2">Acyl-CoA reductase</fullName>
        <ecNumber evidence="2">1.2.1.50</ecNumber>
    </recommendedName>
</protein>
<dbReference type="PIRSF" id="PIRSF009414">
    <property type="entry name" value="LuxC"/>
    <property type="match status" value="1"/>
</dbReference>
<organism evidence="3 4">
    <name type="scientific">Paeniroseomonas aquatica</name>
    <dbReference type="NCBI Taxonomy" id="373043"/>
    <lineage>
        <taxon>Bacteria</taxon>
        <taxon>Pseudomonadati</taxon>
        <taxon>Pseudomonadota</taxon>
        <taxon>Alphaproteobacteria</taxon>
        <taxon>Acetobacterales</taxon>
        <taxon>Acetobacteraceae</taxon>
        <taxon>Paeniroseomonas</taxon>
    </lineage>
</organism>
<comment type="caution">
    <text evidence="3">The sequence shown here is derived from an EMBL/GenBank/DDBJ whole genome shotgun (WGS) entry which is preliminary data.</text>
</comment>
<keyword evidence="4" id="KW-1185">Reference proteome</keyword>
<reference evidence="4" key="1">
    <citation type="journal article" date="2019" name="Int. J. Syst. Evol. Microbiol.">
        <title>The Global Catalogue of Microorganisms (GCM) 10K type strain sequencing project: providing services to taxonomists for standard genome sequencing and annotation.</title>
        <authorList>
            <consortium name="The Broad Institute Genomics Platform"/>
            <consortium name="The Broad Institute Genome Sequencing Center for Infectious Disease"/>
            <person name="Wu L."/>
            <person name="Ma J."/>
        </authorList>
    </citation>
    <scope>NUCLEOTIDE SEQUENCE [LARGE SCALE GENOMIC DNA]</scope>
    <source>
        <strain evidence="4">CECT 7131</strain>
    </source>
</reference>
<evidence type="ECO:0000313" key="4">
    <source>
        <dbReference type="Proteomes" id="UP001529369"/>
    </source>
</evidence>
<dbReference type="RefSeq" id="WP_290314700.1">
    <property type="nucleotide sequence ID" value="NZ_JAUFPN010000008.1"/>
</dbReference>
<dbReference type="InterPro" id="IPR008670">
    <property type="entry name" value="CoA_reduct_LuxC"/>
</dbReference>
<comment type="catalytic activity">
    <reaction evidence="2">
        <text>a long-chain fatty aldehyde + NADP(+) + CoA = a long-chain fatty acyl-CoA + NADPH + H(+)</text>
        <dbReference type="Rhea" id="RHEA:15437"/>
        <dbReference type="ChEBI" id="CHEBI:15378"/>
        <dbReference type="ChEBI" id="CHEBI:17176"/>
        <dbReference type="ChEBI" id="CHEBI:57287"/>
        <dbReference type="ChEBI" id="CHEBI:57783"/>
        <dbReference type="ChEBI" id="CHEBI:58349"/>
        <dbReference type="ChEBI" id="CHEBI:83139"/>
        <dbReference type="EC" id="1.2.1.50"/>
    </reaction>
</comment>
<evidence type="ECO:0000256" key="1">
    <source>
        <dbReference type="ARBA" id="ARBA00022857"/>
    </source>
</evidence>